<dbReference type="InterPro" id="IPR053136">
    <property type="entry name" value="UTP_pyrophosphatase-like"/>
</dbReference>
<accession>A0A0V8M0C0</accession>
<dbReference type="RefSeq" id="WP_058292667.1">
    <property type="nucleotide sequence ID" value="NZ_JGYD01000025.1"/>
</dbReference>
<dbReference type="Gene3D" id="3.30.2010.10">
    <property type="entry name" value="Metalloproteases ('zincins'), catalytic domain"/>
    <property type="match status" value="1"/>
</dbReference>
<dbReference type="AlphaFoldDB" id="A0A0V8M0C0"/>
<proteinExistence type="predicted"/>
<protein>
    <submittedName>
        <fullName evidence="2">Metal-dependent hydrolase</fullName>
    </submittedName>
</protein>
<gene>
    <name evidence="2" type="ORF">DA01_07395</name>
</gene>
<dbReference type="EMBL" id="JGYD01000025">
    <property type="protein sequence ID" value="KSV17229.1"/>
    <property type="molecule type" value="Genomic_DNA"/>
</dbReference>
<keyword evidence="2" id="KW-0378">Hydrolase</keyword>
<evidence type="ECO:0000313" key="3">
    <source>
        <dbReference type="Proteomes" id="UP000053577"/>
    </source>
</evidence>
<name>A0A0V8M0C0_9CHLR</name>
<dbReference type="CDD" id="cd07344">
    <property type="entry name" value="M48_yhfN_like"/>
    <property type="match status" value="1"/>
</dbReference>
<dbReference type="OrthoDB" id="9811177at2"/>
<organism evidence="2 3">
    <name type="scientific">Dehalococcoides mccartyi</name>
    <dbReference type="NCBI Taxonomy" id="61435"/>
    <lineage>
        <taxon>Bacteria</taxon>
        <taxon>Bacillati</taxon>
        <taxon>Chloroflexota</taxon>
        <taxon>Dehalococcoidia</taxon>
        <taxon>Dehalococcoidales</taxon>
        <taxon>Dehalococcoidaceae</taxon>
        <taxon>Dehalococcoides</taxon>
    </lineage>
</organism>
<feature type="domain" description="YgjP-like metallopeptidase" evidence="1">
    <location>
        <begin position="22"/>
        <end position="227"/>
    </location>
</feature>
<dbReference type="Proteomes" id="UP000053577">
    <property type="component" value="Unassembled WGS sequence"/>
</dbReference>
<sequence length="237" mass="28325">MPHITLGDLKIDVTYKDIKNVHLSVYPPSGKVRISAPLRLDLDTIRIYAISKLSWIRKQQNILDEQAREPDRDYVSRESHYYLGKRYLLKILEVVAAPRITLKHSAIEMQIRPGTSTKKRRTILDEWYRQRMKEIIPTIIHTWEQTLNVQVRAFGIKKMKTKWGSCNRKEGRIWLNLELAKKPRSSIEYVVIHEMVHLLERKHGEKFTFYMDNFLPMWKSLKEELNRSPLSHQEWDY</sequence>
<reference evidence="2 3" key="1">
    <citation type="journal article" date="2015" name="Sci. Rep.">
        <title>A comparative genomics and reductive dehalogenase gene transcription study of two chloroethene-respiring bacteria, Dehalococcoides mccartyi strains MB and 11a.</title>
        <authorList>
            <person name="Low A."/>
            <person name="Shen Z."/>
            <person name="Cheng D."/>
            <person name="Rogers M.J."/>
            <person name="Lee P.K."/>
            <person name="He J."/>
        </authorList>
    </citation>
    <scope>NUCLEOTIDE SEQUENCE [LARGE SCALE GENOMIC DNA]</scope>
    <source>
        <strain evidence="2 3">MB</strain>
    </source>
</reference>
<dbReference type="GO" id="GO:0016787">
    <property type="term" value="F:hydrolase activity"/>
    <property type="evidence" value="ECO:0007669"/>
    <property type="project" value="UniProtKB-KW"/>
</dbReference>
<comment type="caution">
    <text evidence="2">The sequence shown here is derived from an EMBL/GenBank/DDBJ whole genome shotgun (WGS) entry which is preliminary data.</text>
</comment>
<evidence type="ECO:0000313" key="2">
    <source>
        <dbReference type="EMBL" id="KSV17229.1"/>
    </source>
</evidence>
<evidence type="ECO:0000259" key="1">
    <source>
        <dbReference type="Pfam" id="PF01863"/>
    </source>
</evidence>
<dbReference type="InterPro" id="IPR002725">
    <property type="entry name" value="YgjP-like_metallopeptidase"/>
</dbReference>
<dbReference type="PANTHER" id="PTHR30399:SF1">
    <property type="entry name" value="UTP PYROPHOSPHATASE"/>
    <property type="match status" value="1"/>
</dbReference>
<dbReference type="Pfam" id="PF01863">
    <property type="entry name" value="YgjP-like"/>
    <property type="match status" value="1"/>
</dbReference>
<dbReference type="PATRIC" id="fig|61435.5.peg.1453"/>
<dbReference type="PANTHER" id="PTHR30399">
    <property type="entry name" value="UNCHARACTERIZED PROTEIN YGJP"/>
    <property type="match status" value="1"/>
</dbReference>